<evidence type="ECO:0000259" key="3">
    <source>
        <dbReference type="SMART" id="SM00822"/>
    </source>
</evidence>
<dbReference type="PROSITE" id="PS00061">
    <property type="entry name" value="ADH_SHORT"/>
    <property type="match status" value="1"/>
</dbReference>
<dbReference type="SUPFAM" id="SSF51735">
    <property type="entry name" value="NAD(P)-binding Rossmann-fold domains"/>
    <property type="match status" value="1"/>
</dbReference>
<dbReference type="Gene3D" id="3.40.50.720">
    <property type="entry name" value="NAD(P)-binding Rossmann-like Domain"/>
    <property type="match status" value="1"/>
</dbReference>
<dbReference type="EC" id="1.1.1.-" evidence="4"/>
<dbReference type="InterPro" id="IPR002347">
    <property type="entry name" value="SDR_fam"/>
</dbReference>
<dbReference type="Proteomes" id="UP001594351">
    <property type="component" value="Unassembled WGS sequence"/>
</dbReference>
<evidence type="ECO:0000256" key="2">
    <source>
        <dbReference type="ARBA" id="ARBA00023002"/>
    </source>
</evidence>
<dbReference type="InterPro" id="IPR020904">
    <property type="entry name" value="Sc_DH/Rdtase_CS"/>
</dbReference>
<dbReference type="PRINTS" id="PR00080">
    <property type="entry name" value="SDRFAMILY"/>
</dbReference>
<dbReference type="PANTHER" id="PTHR42760">
    <property type="entry name" value="SHORT-CHAIN DEHYDROGENASES/REDUCTASES FAMILY MEMBER"/>
    <property type="match status" value="1"/>
</dbReference>
<sequence length="244" mass="26577">MVFKQLKVVLIVGASGGIGEAVVRELAPAGITIYITAFKNKERLLPLTQEYPNLIVDVLDIRNSDQIEALCSHIFQQTGRLDALVNCAAINKESPALGMVEEDWDEVLEINLSGAFRLCRSAAKYMMLGRQGKIITISSISASRGGRGQINYAVSKSGLETLTRVLALELGRKGILVNSVAPGCIETEMSARIRAEYEEKIIPQIALRRFGHPSEVAHLVGFLLSDECSYITGQVIRIDGGYGL</sequence>
<gene>
    <name evidence="4" type="ORF">ACFL27_07090</name>
</gene>
<dbReference type="NCBIfam" id="NF009466">
    <property type="entry name" value="PRK12826.1-2"/>
    <property type="match status" value="1"/>
</dbReference>
<protein>
    <submittedName>
        <fullName evidence="4">SDR family NAD(P)-dependent oxidoreductase</fullName>
        <ecNumber evidence="4">1.1.1.-</ecNumber>
    </submittedName>
</protein>
<keyword evidence="2 4" id="KW-0560">Oxidoreductase</keyword>
<dbReference type="Pfam" id="PF13561">
    <property type="entry name" value="adh_short_C2"/>
    <property type="match status" value="1"/>
</dbReference>
<comment type="caution">
    <text evidence="4">The sequence shown here is derived from an EMBL/GenBank/DDBJ whole genome shotgun (WGS) entry which is preliminary data.</text>
</comment>
<dbReference type="PRINTS" id="PR00081">
    <property type="entry name" value="GDHRDH"/>
</dbReference>
<dbReference type="GO" id="GO:0016491">
    <property type="term" value="F:oxidoreductase activity"/>
    <property type="evidence" value="ECO:0007669"/>
    <property type="project" value="UniProtKB-KW"/>
</dbReference>
<dbReference type="InterPro" id="IPR057326">
    <property type="entry name" value="KR_dom"/>
</dbReference>
<evidence type="ECO:0000256" key="1">
    <source>
        <dbReference type="ARBA" id="ARBA00006484"/>
    </source>
</evidence>
<evidence type="ECO:0000313" key="5">
    <source>
        <dbReference type="Proteomes" id="UP001594351"/>
    </source>
</evidence>
<dbReference type="PANTHER" id="PTHR42760:SF133">
    <property type="entry name" value="3-OXOACYL-[ACYL-CARRIER-PROTEIN] REDUCTASE"/>
    <property type="match status" value="1"/>
</dbReference>
<organism evidence="4 5">
    <name type="scientific">candidate division CSSED10-310 bacterium</name>
    <dbReference type="NCBI Taxonomy" id="2855610"/>
    <lineage>
        <taxon>Bacteria</taxon>
        <taxon>Bacteria division CSSED10-310</taxon>
    </lineage>
</organism>
<accession>A0ABV6YUT6</accession>
<dbReference type="SMART" id="SM00822">
    <property type="entry name" value="PKS_KR"/>
    <property type="match status" value="1"/>
</dbReference>
<reference evidence="4 5" key="1">
    <citation type="submission" date="2024-09" db="EMBL/GenBank/DDBJ databases">
        <title>Laminarin stimulates single cell rates of sulfate reduction while oxygen inhibits transcriptomic activity in coastal marine sediment.</title>
        <authorList>
            <person name="Lindsay M."/>
            <person name="Orcutt B."/>
            <person name="Emerson D."/>
            <person name="Stepanauskas R."/>
            <person name="D'Angelo T."/>
        </authorList>
    </citation>
    <scope>NUCLEOTIDE SEQUENCE [LARGE SCALE GENOMIC DNA]</scope>
    <source>
        <strain evidence="4">SAG AM-311-K15</strain>
    </source>
</reference>
<dbReference type="InterPro" id="IPR036291">
    <property type="entry name" value="NAD(P)-bd_dom_sf"/>
</dbReference>
<comment type="similarity">
    <text evidence="1">Belongs to the short-chain dehydrogenases/reductases (SDR) family.</text>
</comment>
<proteinExistence type="inferred from homology"/>
<dbReference type="EMBL" id="JBHPBY010000067">
    <property type="protein sequence ID" value="MFC1849938.1"/>
    <property type="molecule type" value="Genomic_DNA"/>
</dbReference>
<feature type="domain" description="Ketoreductase" evidence="3">
    <location>
        <begin position="7"/>
        <end position="183"/>
    </location>
</feature>
<name>A0ABV6YUT6_UNCC1</name>
<keyword evidence="5" id="KW-1185">Reference proteome</keyword>
<evidence type="ECO:0000313" key="4">
    <source>
        <dbReference type="EMBL" id="MFC1849938.1"/>
    </source>
</evidence>